<evidence type="ECO:0000256" key="5">
    <source>
        <dbReference type="ARBA" id="ARBA00023136"/>
    </source>
</evidence>
<dbReference type="KEGG" id="xbc:ELE36_05465"/>
<evidence type="ECO:0000259" key="7">
    <source>
        <dbReference type="SMART" id="SM00244"/>
    </source>
</evidence>
<dbReference type="NCBIfam" id="TIGR01932">
    <property type="entry name" value="hflC"/>
    <property type="match status" value="1"/>
</dbReference>
<protein>
    <recommendedName>
        <fullName evidence="6">Protein HflC</fullName>
    </recommendedName>
</protein>
<evidence type="ECO:0000256" key="4">
    <source>
        <dbReference type="ARBA" id="ARBA00022989"/>
    </source>
</evidence>
<evidence type="ECO:0000313" key="9">
    <source>
        <dbReference type="Proteomes" id="UP000291562"/>
    </source>
</evidence>
<keyword evidence="9" id="KW-1185">Reference proteome</keyword>
<dbReference type="GO" id="GO:0016020">
    <property type="term" value="C:membrane"/>
    <property type="evidence" value="ECO:0007669"/>
    <property type="project" value="UniProtKB-SubCell"/>
</dbReference>
<dbReference type="InterPro" id="IPR010200">
    <property type="entry name" value="HflC"/>
</dbReference>
<keyword evidence="8" id="KW-0378">Hydrolase</keyword>
<dbReference type="Gene3D" id="3.30.479.30">
    <property type="entry name" value="Band 7 domain"/>
    <property type="match status" value="1"/>
</dbReference>
<comment type="subcellular location">
    <subcellularLocation>
        <location evidence="1">Membrane</location>
        <topology evidence="1">Single-pass membrane protein</topology>
    </subcellularLocation>
</comment>
<dbReference type="PANTHER" id="PTHR42911">
    <property type="entry name" value="MODULATOR OF FTSH PROTEASE HFLC"/>
    <property type="match status" value="1"/>
</dbReference>
<accession>A0A411HHI0</accession>
<keyword evidence="3" id="KW-0812">Transmembrane</keyword>
<dbReference type="SMART" id="SM00244">
    <property type="entry name" value="PHB"/>
    <property type="match status" value="1"/>
</dbReference>
<name>A0A411HHI0_9GAMM</name>
<dbReference type="GO" id="GO:0008233">
    <property type="term" value="F:peptidase activity"/>
    <property type="evidence" value="ECO:0007669"/>
    <property type="project" value="UniProtKB-KW"/>
</dbReference>
<keyword evidence="4" id="KW-1133">Transmembrane helix</keyword>
<dbReference type="OrthoDB" id="9812991at2"/>
<evidence type="ECO:0000256" key="3">
    <source>
        <dbReference type="ARBA" id="ARBA00022692"/>
    </source>
</evidence>
<dbReference type="EMBL" id="CP035704">
    <property type="protein sequence ID" value="QBB69860.1"/>
    <property type="molecule type" value="Genomic_DNA"/>
</dbReference>
<dbReference type="CDD" id="cd03405">
    <property type="entry name" value="SPFH_HflC"/>
    <property type="match status" value="1"/>
</dbReference>
<dbReference type="PIRSF" id="PIRSF005651">
    <property type="entry name" value="HflC"/>
    <property type="match status" value="1"/>
</dbReference>
<comment type="function">
    <text evidence="6">HflC and HflK could regulate a protease.</text>
</comment>
<dbReference type="InterPro" id="IPR001107">
    <property type="entry name" value="Band_7"/>
</dbReference>
<dbReference type="Proteomes" id="UP000291562">
    <property type="component" value="Chromosome"/>
</dbReference>
<dbReference type="PANTHER" id="PTHR42911:SF1">
    <property type="entry name" value="MODULATOR OF FTSH PROTEASE HFLC"/>
    <property type="match status" value="1"/>
</dbReference>
<feature type="domain" description="Band 7" evidence="7">
    <location>
        <begin position="18"/>
        <end position="182"/>
    </location>
</feature>
<keyword evidence="8" id="KW-0645">Protease</keyword>
<organism evidence="8 9">
    <name type="scientific">Pseudolysobacter antarcticus</name>
    <dbReference type="NCBI Taxonomy" id="2511995"/>
    <lineage>
        <taxon>Bacteria</taxon>
        <taxon>Pseudomonadati</taxon>
        <taxon>Pseudomonadota</taxon>
        <taxon>Gammaproteobacteria</taxon>
        <taxon>Lysobacterales</taxon>
        <taxon>Rhodanobacteraceae</taxon>
        <taxon>Pseudolysobacter</taxon>
    </lineage>
</organism>
<sequence>MKTLSAVLALLLVMLLANSLFIVREGESAVLLQFGRIEGSKFEPGLHFKLPLIQQVLKFDARILNLEASPERYFTSEKKSANVDFFVKWQIVDAAAFYRAFGGDESAAGLRLAPIIKDALRFEFNSRPLHELIAGGRTDITEHVRDQANKAALTTFGIRVVDVRVKRIELPDEVSVTVFKRMQTEREKVANSLRAEGEEKAIGIHADADRQVLVLKANATKEAQTARGDGDAKAAEIYAAAYGRDPEFYAFYRTMEAYRETFRDNNGVLVLDPKSEFFHYFGESK</sequence>
<evidence type="ECO:0000256" key="6">
    <source>
        <dbReference type="PIRNR" id="PIRNR005651"/>
    </source>
</evidence>
<dbReference type="AlphaFoldDB" id="A0A411HHI0"/>
<gene>
    <name evidence="8" type="primary">hflC</name>
    <name evidence="8" type="ORF">ELE36_05465</name>
</gene>
<comment type="similarity">
    <text evidence="2 6">Belongs to the band 7/mec-2 family. HflC subfamily.</text>
</comment>
<dbReference type="RefSeq" id="WP_129832120.1">
    <property type="nucleotide sequence ID" value="NZ_CP035704.1"/>
</dbReference>
<evidence type="ECO:0000256" key="2">
    <source>
        <dbReference type="ARBA" id="ARBA00007862"/>
    </source>
</evidence>
<evidence type="ECO:0000256" key="1">
    <source>
        <dbReference type="ARBA" id="ARBA00004167"/>
    </source>
</evidence>
<dbReference type="InterPro" id="IPR036013">
    <property type="entry name" value="Band_7/SPFH_dom_sf"/>
</dbReference>
<evidence type="ECO:0000313" key="8">
    <source>
        <dbReference type="EMBL" id="QBB69860.1"/>
    </source>
</evidence>
<dbReference type="Pfam" id="PF01145">
    <property type="entry name" value="Band_7"/>
    <property type="match status" value="1"/>
</dbReference>
<keyword evidence="5" id="KW-0472">Membrane</keyword>
<dbReference type="GO" id="GO:0006508">
    <property type="term" value="P:proteolysis"/>
    <property type="evidence" value="ECO:0007669"/>
    <property type="project" value="UniProtKB-KW"/>
</dbReference>
<reference evidence="8 9" key="1">
    <citation type="submission" date="2019-01" db="EMBL/GenBank/DDBJ databases">
        <title>Pseudolysobacter antarctica gen. nov., sp. nov., isolated from Fildes Peninsula, Antarctica.</title>
        <authorList>
            <person name="Wei Z."/>
            <person name="Peng F."/>
        </authorList>
    </citation>
    <scope>NUCLEOTIDE SEQUENCE [LARGE SCALE GENOMIC DNA]</scope>
    <source>
        <strain evidence="8 9">AQ6-296</strain>
    </source>
</reference>
<proteinExistence type="inferred from homology"/>
<dbReference type="SUPFAM" id="SSF117892">
    <property type="entry name" value="Band 7/SPFH domain"/>
    <property type="match status" value="1"/>
</dbReference>